<dbReference type="Gene3D" id="1.20.5.170">
    <property type="match status" value="1"/>
</dbReference>
<evidence type="ECO:0000259" key="9">
    <source>
        <dbReference type="PROSITE" id="PS00036"/>
    </source>
</evidence>
<dbReference type="Pfam" id="PF07716">
    <property type="entry name" value="bZIP_2"/>
    <property type="match status" value="1"/>
</dbReference>
<dbReference type="PANTHER" id="PTHR46542">
    <property type="entry name" value="X-BOX BINDING PROTEIN 1"/>
    <property type="match status" value="1"/>
</dbReference>
<dbReference type="InterPro" id="IPR052470">
    <property type="entry name" value="ER_Stress-Reg_TF"/>
</dbReference>
<dbReference type="EMBL" id="OU893342">
    <property type="protein sequence ID" value="CAG9783531.1"/>
    <property type="molecule type" value="Genomic_DNA"/>
</dbReference>
<keyword evidence="4" id="KW-0804">Transcription</keyword>
<evidence type="ECO:0000256" key="1">
    <source>
        <dbReference type="ARBA" id="ARBA00022843"/>
    </source>
</evidence>
<evidence type="ECO:0000256" key="7">
    <source>
        <dbReference type="SAM" id="Coils"/>
    </source>
</evidence>
<gene>
    <name evidence="10" type="ORF">DIATSA_LOCUS1696</name>
</gene>
<reference evidence="10" key="2">
    <citation type="submission" date="2022-10" db="EMBL/GenBank/DDBJ databases">
        <authorList>
            <consortium name="ENA_rothamsted_submissions"/>
            <consortium name="culmorum"/>
            <person name="King R."/>
        </authorList>
    </citation>
    <scope>NUCLEOTIDE SEQUENCE</scope>
</reference>
<dbReference type="GO" id="GO:0000981">
    <property type="term" value="F:DNA-binding transcription factor activity, RNA polymerase II-specific"/>
    <property type="evidence" value="ECO:0007669"/>
    <property type="project" value="TreeGrafter"/>
</dbReference>
<dbReference type="GO" id="GO:0005634">
    <property type="term" value="C:nucleus"/>
    <property type="evidence" value="ECO:0007669"/>
    <property type="project" value="UniProtKB-ARBA"/>
</dbReference>
<evidence type="ECO:0000313" key="10">
    <source>
        <dbReference type="EMBL" id="CAG9783531.1"/>
    </source>
</evidence>
<dbReference type="PANTHER" id="PTHR46542:SF1">
    <property type="entry name" value="X-BOX BINDING PROTEIN 1"/>
    <property type="match status" value="1"/>
</dbReference>
<dbReference type="CDD" id="cd14691">
    <property type="entry name" value="bZIP_XBP1"/>
    <property type="match status" value="1"/>
</dbReference>
<feature type="coiled-coil region" evidence="7">
    <location>
        <begin position="63"/>
        <end position="111"/>
    </location>
</feature>
<proteinExistence type="predicted"/>
<evidence type="ECO:0000313" key="11">
    <source>
        <dbReference type="Proteomes" id="UP001153714"/>
    </source>
</evidence>
<keyword evidence="1" id="KW-0832">Ubl conjugation</keyword>
<feature type="region of interest" description="Disordered" evidence="8">
    <location>
        <begin position="112"/>
        <end position="134"/>
    </location>
</feature>
<keyword evidence="2" id="KW-0805">Transcription regulation</keyword>
<dbReference type="AlphaFoldDB" id="A0A9N9WAL2"/>
<keyword evidence="7" id="KW-0175">Coiled coil</keyword>
<dbReference type="OrthoDB" id="20960at2759"/>
<dbReference type="SUPFAM" id="SSF57959">
    <property type="entry name" value="Leucine zipper domain"/>
    <property type="match status" value="1"/>
</dbReference>
<keyword evidence="11" id="KW-1185">Reference proteome</keyword>
<evidence type="ECO:0000256" key="6">
    <source>
        <dbReference type="ARBA" id="ARBA00040165"/>
    </source>
</evidence>
<dbReference type="InterPro" id="IPR046347">
    <property type="entry name" value="bZIP_sf"/>
</dbReference>
<feature type="domain" description="BZIP" evidence="9">
    <location>
        <begin position="50"/>
        <end position="65"/>
    </location>
</feature>
<evidence type="ECO:0000256" key="4">
    <source>
        <dbReference type="ARBA" id="ARBA00023163"/>
    </source>
</evidence>
<dbReference type="InterPro" id="IPR004827">
    <property type="entry name" value="bZIP"/>
</dbReference>
<dbReference type="PROSITE" id="PS00036">
    <property type="entry name" value="BZIP_BASIC"/>
    <property type="match status" value="1"/>
</dbReference>
<evidence type="ECO:0000256" key="8">
    <source>
        <dbReference type="SAM" id="MobiDB-lite"/>
    </source>
</evidence>
<name>A0A9N9WAL2_9NEOP</name>
<keyword evidence="5" id="KW-0539">Nucleus</keyword>
<accession>A0A9N9WAL2</accession>
<dbReference type="SMART" id="SM00338">
    <property type="entry name" value="BRLZ"/>
    <property type="match status" value="1"/>
</dbReference>
<reference evidence="10" key="1">
    <citation type="submission" date="2021-12" db="EMBL/GenBank/DDBJ databases">
        <authorList>
            <person name="King R."/>
        </authorList>
    </citation>
    <scope>NUCLEOTIDE SEQUENCE</scope>
</reference>
<dbReference type="Proteomes" id="UP001153714">
    <property type="component" value="Chromosome 11"/>
</dbReference>
<evidence type="ECO:0000256" key="2">
    <source>
        <dbReference type="ARBA" id="ARBA00023015"/>
    </source>
</evidence>
<protein>
    <recommendedName>
        <fullName evidence="6">X-box-binding protein 1</fullName>
    </recommendedName>
</protein>
<sequence>MSAPIIITVPNNYLAVDEVDSKDVMDDIATPPPSRKRRLDHLTWEEKMQRKKLKNRVAAQTSRDRKKAKMDEMEFQIKKLMESNERLTNEVSSLKALNERLLSENASLRSEAAARNVAGAQGPAESTPQQQEGPPTAIRAARLLLAMCLLSQTSLHTSTQKSISTPSINLQTPSSKKLMQVLQERLKIPMLKTVGVDITCPVSVRIPGECPKGVEVVGSTAKHLESSEGAVVDLKHDVNRILSQHSYAHPYIPDVIVTKPEETVQIKEEIGNDKGDIFYTSVDDANDCITVEVPCDEQIVEEVTATQTEMDTNSMTDVSGISLDCDLKMFSPLSLSPNVAEENVLLSPSHTSISDLGYESLSSPLSESESMDLSDFWCESFSELFPGLA</sequence>
<keyword evidence="3" id="KW-0238">DNA-binding</keyword>
<evidence type="ECO:0000256" key="5">
    <source>
        <dbReference type="ARBA" id="ARBA00023242"/>
    </source>
</evidence>
<evidence type="ECO:0000256" key="3">
    <source>
        <dbReference type="ARBA" id="ARBA00023125"/>
    </source>
</evidence>
<feature type="compositionally biased region" description="Polar residues" evidence="8">
    <location>
        <begin position="124"/>
        <end position="133"/>
    </location>
</feature>
<dbReference type="GO" id="GO:0000977">
    <property type="term" value="F:RNA polymerase II transcription regulatory region sequence-specific DNA binding"/>
    <property type="evidence" value="ECO:0007669"/>
    <property type="project" value="TreeGrafter"/>
</dbReference>
<organism evidence="10 11">
    <name type="scientific">Diatraea saccharalis</name>
    <name type="common">sugarcane borer</name>
    <dbReference type="NCBI Taxonomy" id="40085"/>
    <lineage>
        <taxon>Eukaryota</taxon>
        <taxon>Metazoa</taxon>
        <taxon>Ecdysozoa</taxon>
        <taxon>Arthropoda</taxon>
        <taxon>Hexapoda</taxon>
        <taxon>Insecta</taxon>
        <taxon>Pterygota</taxon>
        <taxon>Neoptera</taxon>
        <taxon>Endopterygota</taxon>
        <taxon>Lepidoptera</taxon>
        <taxon>Glossata</taxon>
        <taxon>Ditrysia</taxon>
        <taxon>Pyraloidea</taxon>
        <taxon>Crambidae</taxon>
        <taxon>Crambinae</taxon>
        <taxon>Diatraea</taxon>
    </lineage>
</organism>